<dbReference type="Gene3D" id="3.40.50.300">
    <property type="entry name" value="P-loop containing nucleotide triphosphate hydrolases"/>
    <property type="match status" value="1"/>
</dbReference>
<dbReference type="InterPro" id="IPR018095">
    <property type="entry name" value="Thymidylate_kin_CS"/>
</dbReference>
<keyword evidence="8 10" id="KW-0067">ATP-binding</keyword>
<comment type="caution">
    <text evidence="12">The sequence shown here is derived from an EMBL/GenBank/DDBJ whole genome shotgun (WGS) entry which is preliminary data.</text>
</comment>
<comment type="catalytic activity">
    <reaction evidence="9 10">
        <text>dTMP + ATP = dTDP + ADP</text>
        <dbReference type="Rhea" id="RHEA:13517"/>
        <dbReference type="ChEBI" id="CHEBI:30616"/>
        <dbReference type="ChEBI" id="CHEBI:58369"/>
        <dbReference type="ChEBI" id="CHEBI:63528"/>
        <dbReference type="ChEBI" id="CHEBI:456216"/>
        <dbReference type="EC" id="2.7.4.9"/>
    </reaction>
</comment>
<dbReference type="PANTHER" id="PTHR10344:SF4">
    <property type="entry name" value="UMP-CMP KINASE 2, MITOCHONDRIAL"/>
    <property type="match status" value="1"/>
</dbReference>
<gene>
    <name evidence="10 12" type="primary">tmk</name>
    <name evidence="12" type="ORF">NV381_33335</name>
</gene>
<dbReference type="InterPro" id="IPR027417">
    <property type="entry name" value="P-loop_NTPase"/>
</dbReference>
<keyword evidence="6 10" id="KW-0547">Nucleotide-binding</keyword>
<dbReference type="GO" id="GO:0004798">
    <property type="term" value="F:dTMP kinase activity"/>
    <property type="evidence" value="ECO:0007669"/>
    <property type="project" value="UniProtKB-EC"/>
</dbReference>
<evidence type="ECO:0000256" key="10">
    <source>
        <dbReference type="HAMAP-Rule" id="MF_00165"/>
    </source>
</evidence>
<evidence type="ECO:0000256" key="6">
    <source>
        <dbReference type="ARBA" id="ARBA00022741"/>
    </source>
</evidence>
<dbReference type="Pfam" id="PF02223">
    <property type="entry name" value="Thymidylate_kin"/>
    <property type="match status" value="1"/>
</dbReference>
<evidence type="ECO:0000256" key="9">
    <source>
        <dbReference type="ARBA" id="ARBA00048743"/>
    </source>
</evidence>
<dbReference type="PROSITE" id="PS01331">
    <property type="entry name" value="THYMIDYLATE_KINASE"/>
    <property type="match status" value="1"/>
</dbReference>
<evidence type="ECO:0000313" key="12">
    <source>
        <dbReference type="EMBL" id="MCR8636083.1"/>
    </source>
</evidence>
<feature type="binding site" evidence="10">
    <location>
        <begin position="11"/>
        <end position="18"/>
    </location>
    <ligand>
        <name>ATP</name>
        <dbReference type="ChEBI" id="CHEBI:30616"/>
    </ligand>
</feature>
<comment type="similarity">
    <text evidence="1 10">Belongs to the thymidylate kinase family.</text>
</comment>
<organism evidence="12 13">
    <name type="scientific">Paenibacillus radicis</name>
    <name type="common">ex Xue et al. 2023</name>
    <dbReference type="NCBI Taxonomy" id="2972489"/>
    <lineage>
        <taxon>Bacteria</taxon>
        <taxon>Bacillati</taxon>
        <taxon>Bacillota</taxon>
        <taxon>Bacilli</taxon>
        <taxon>Bacillales</taxon>
        <taxon>Paenibacillaceae</taxon>
        <taxon>Paenibacillus</taxon>
    </lineage>
</organism>
<evidence type="ECO:0000313" key="13">
    <source>
        <dbReference type="Proteomes" id="UP001300012"/>
    </source>
</evidence>
<comment type="function">
    <text evidence="10">Phosphorylation of dTMP to form dTDP in both de novo and salvage pathways of dTTP synthesis.</text>
</comment>
<dbReference type="EC" id="2.7.4.9" evidence="2 10"/>
<protein>
    <recommendedName>
        <fullName evidence="3 10">Thymidylate kinase</fullName>
        <ecNumber evidence="2 10">2.7.4.9</ecNumber>
    </recommendedName>
    <alternativeName>
        <fullName evidence="10">dTMP kinase</fullName>
    </alternativeName>
</protein>
<dbReference type="PANTHER" id="PTHR10344">
    <property type="entry name" value="THYMIDYLATE KINASE"/>
    <property type="match status" value="1"/>
</dbReference>
<evidence type="ECO:0000256" key="4">
    <source>
        <dbReference type="ARBA" id="ARBA00022679"/>
    </source>
</evidence>
<dbReference type="SUPFAM" id="SSF52540">
    <property type="entry name" value="P-loop containing nucleoside triphosphate hydrolases"/>
    <property type="match status" value="1"/>
</dbReference>
<keyword evidence="7 10" id="KW-0418">Kinase</keyword>
<name>A0ABT1YSC0_9BACL</name>
<dbReference type="HAMAP" id="MF_00165">
    <property type="entry name" value="Thymidylate_kinase"/>
    <property type="match status" value="1"/>
</dbReference>
<accession>A0ABT1YSC0</accession>
<evidence type="ECO:0000259" key="11">
    <source>
        <dbReference type="Pfam" id="PF02223"/>
    </source>
</evidence>
<dbReference type="EMBL" id="JANQBD010000036">
    <property type="protein sequence ID" value="MCR8636083.1"/>
    <property type="molecule type" value="Genomic_DNA"/>
</dbReference>
<dbReference type="InterPro" id="IPR039430">
    <property type="entry name" value="Thymidylate_kin-like_dom"/>
</dbReference>
<evidence type="ECO:0000256" key="1">
    <source>
        <dbReference type="ARBA" id="ARBA00009776"/>
    </source>
</evidence>
<dbReference type="InterPro" id="IPR018094">
    <property type="entry name" value="Thymidylate_kinase"/>
</dbReference>
<feature type="domain" description="Thymidylate kinase-like" evidence="11">
    <location>
        <begin position="9"/>
        <end position="199"/>
    </location>
</feature>
<evidence type="ECO:0000256" key="7">
    <source>
        <dbReference type="ARBA" id="ARBA00022777"/>
    </source>
</evidence>
<evidence type="ECO:0000256" key="5">
    <source>
        <dbReference type="ARBA" id="ARBA00022727"/>
    </source>
</evidence>
<keyword evidence="4 10" id="KW-0808">Transferase</keyword>
<dbReference type="Proteomes" id="UP001300012">
    <property type="component" value="Unassembled WGS sequence"/>
</dbReference>
<dbReference type="NCBIfam" id="TIGR00041">
    <property type="entry name" value="DTMP_kinase"/>
    <property type="match status" value="1"/>
</dbReference>
<keyword evidence="13" id="KW-1185">Reference proteome</keyword>
<evidence type="ECO:0000256" key="8">
    <source>
        <dbReference type="ARBA" id="ARBA00022840"/>
    </source>
</evidence>
<reference evidence="12 13" key="1">
    <citation type="submission" date="2022-08" db="EMBL/GenBank/DDBJ databases">
        <title>Paenibacillus endoradicis sp. nov., Paenibacillus radicibacter sp. nov and Paenibacillus pararadicis sp. nov., three cold-adapted plant growth-promoting bacteria isolated from root of Larix gmelinii in Great Khingan.</title>
        <authorList>
            <person name="Xue H."/>
        </authorList>
    </citation>
    <scope>NUCLEOTIDE SEQUENCE [LARGE SCALE GENOMIC DNA]</scope>
    <source>
        <strain evidence="12 13">N5-1-1-5</strain>
    </source>
</reference>
<evidence type="ECO:0000256" key="3">
    <source>
        <dbReference type="ARBA" id="ARBA00017144"/>
    </source>
</evidence>
<evidence type="ECO:0000256" key="2">
    <source>
        <dbReference type="ARBA" id="ARBA00012980"/>
    </source>
</evidence>
<dbReference type="CDD" id="cd01672">
    <property type="entry name" value="TMPK"/>
    <property type="match status" value="1"/>
</dbReference>
<dbReference type="RefSeq" id="WP_258217623.1">
    <property type="nucleotide sequence ID" value="NZ_JANQBD010000036.1"/>
</dbReference>
<proteinExistence type="inferred from homology"/>
<keyword evidence="5 10" id="KW-0545">Nucleotide biosynthesis</keyword>
<sequence length="210" mass="23695">MQKGYFFTVEGCEGAGKTSVITLASEYLASKGYEIVTSREPGGIEIAEQIRSVILDKKNTLMDGRTEALLYAAARRQHLVEKIVPSLLAGKIVICDRFIDSSLAYQGYARGLGIQEVLAINNFAIDNVLPDLTLYLDVDPQVGLKRIHAHEDREINRLDLESLAFHQQVREGYLEVEKLFPNRIVKVDANHHIEEVFERVKQALKLFLKI</sequence>